<keyword evidence="3" id="KW-1185">Reference proteome</keyword>
<name>A0A561SPF2_9PSEU</name>
<organism evidence="2 3">
    <name type="scientific">Pseudonocardia hierapolitana</name>
    <dbReference type="NCBI Taxonomy" id="1128676"/>
    <lineage>
        <taxon>Bacteria</taxon>
        <taxon>Bacillati</taxon>
        <taxon>Actinomycetota</taxon>
        <taxon>Actinomycetes</taxon>
        <taxon>Pseudonocardiales</taxon>
        <taxon>Pseudonocardiaceae</taxon>
        <taxon>Pseudonocardia</taxon>
    </lineage>
</organism>
<dbReference type="Pfam" id="PF01370">
    <property type="entry name" value="Epimerase"/>
    <property type="match status" value="1"/>
</dbReference>
<evidence type="ECO:0000259" key="1">
    <source>
        <dbReference type="Pfam" id="PF01370"/>
    </source>
</evidence>
<dbReference type="EMBL" id="VIWU01000001">
    <property type="protein sequence ID" value="TWF76741.1"/>
    <property type="molecule type" value="Genomic_DNA"/>
</dbReference>
<dbReference type="Gene3D" id="3.40.50.720">
    <property type="entry name" value="NAD(P)-binding Rossmann-like Domain"/>
    <property type="match status" value="1"/>
</dbReference>
<sequence length="309" mass="32683">MALHVIVGAGAVGVATAHLLAERGEQVRLVSRRGTGPEHPSVEQVAADATDSAALARVARGAVALYNCAAPPYHRWTLEWPPLADALLDAAEACGVVLVSAGNLYLYGPVDGPLTEDLPPRPVGPKARVRARMWQDALARHEAGRIRTADVRASDHLGAGSQSLLTLAVLPRVLAGERASVPADLDAPHTWTAVGDVARALVAVADDERTWGRAWHVPSAPPLSLREVVTRACALAGAPQPRLSTMPGLVLWLGGLGDPLVRELRETQYQFRRPFVMDSTAATAALGITATPIEESLTETVRGVTPARR</sequence>
<dbReference type="InterPro" id="IPR036291">
    <property type="entry name" value="NAD(P)-bd_dom_sf"/>
</dbReference>
<accession>A0A561SPF2</accession>
<gene>
    <name evidence="2" type="ORF">FHX44_112636</name>
</gene>
<dbReference type="OrthoDB" id="8205493at2"/>
<protein>
    <submittedName>
        <fullName evidence="2">Nucleoside-diphosphate-sugar epimerase</fullName>
    </submittedName>
</protein>
<dbReference type="RefSeq" id="WP_147256034.1">
    <property type="nucleotide sequence ID" value="NZ_VIWU01000001.1"/>
</dbReference>
<evidence type="ECO:0000313" key="3">
    <source>
        <dbReference type="Proteomes" id="UP000321261"/>
    </source>
</evidence>
<dbReference type="Proteomes" id="UP000321261">
    <property type="component" value="Unassembled WGS sequence"/>
</dbReference>
<evidence type="ECO:0000313" key="2">
    <source>
        <dbReference type="EMBL" id="TWF76741.1"/>
    </source>
</evidence>
<proteinExistence type="predicted"/>
<feature type="domain" description="NAD-dependent epimerase/dehydratase" evidence="1">
    <location>
        <begin position="6"/>
        <end position="207"/>
    </location>
</feature>
<dbReference type="InterPro" id="IPR001509">
    <property type="entry name" value="Epimerase_deHydtase"/>
</dbReference>
<comment type="caution">
    <text evidence="2">The sequence shown here is derived from an EMBL/GenBank/DDBJ whole genome shotgun (WGS) entry which is preliminary data.</text>
</comment>
<dbReference type="SUPFAM" id="SSF51735">
    <property type="entry name" value="NAD(P)-binding Rossmann-fold domains"/>
    <property type="match status" value="1"/>
</dbReference>
<dbReference type="AlphaFoldDB" id="A0A561SPF2"/>
<reference evidence="2 3" key="1">
    <citation type="submission" date="2019-06" db="EMBL/GenBank/DDBJ databases">
        <title>Sequencing the genomes of 1000 actinobacteria strains.</title>
        <authorList>
            <person name="Klenk H.-P."/>
        </authorList>
    </citation>
    <scope>NUCLEOTIDE SEQUENCE [LARGE SCALE GENOMIC DNA]</scope>
    <source>
        <strain evidence="2 3">DSM 45671</strain>
    </source>
</reference>